<protein>
    <submittedName>
        <fullName evidence="1">Uncharacterized protein</fullName>
    </submittedName>
</protein>
<gene>
    <name evidence="1" type="ORF">CKM354_001137100</name>
</gene>
<dbReference type="Proteomes" id="UP000825890">
    <property type="component" value="Unassembled WGS sequence"/>
</dbReference>
<keyword evidence="2" id="KW-1185">Reference proteome</keyword>
<accession>A0A9P3FI07</accession>
<organism evidence="1 2">
    <name type="scientific">Cercospora kikuchii</name>
    <dbReference type="NCBI Taxonomy" id="84275"/>
    <lineage>
        <taxon>Eukaryota</taxon>
        <taxon>Fungi</taxon>
        <taxon>Dikarya</taxon>
        <taxon>Ascomycota</taxon>
        <taxon>Pezizomycotina</taxon>
        <taxon>Dothideomycetes</taxon>
        <taxon>Dothideomycetidae</taxon>
        <taxon>Mycosphaerellales</taxon>
        <taxon>Mycosphaerellaceae</taxon>
        <taxon>Cercospora</taxon>
    </lineage>
</organism>
<evidence type="ECO:0000313" key="1">
    <source>
        <dbReference type="EMBL" id="GIZ48303.1"/>
    </source>
</evidence>
<proteinExistence type="predicted"/>
<dbReference type="GeneID" id="68296946"/>
<reference evidence="1 2" key="1">
    <citation type="submission" date="2021-01" db="EMBL/GenBank/DDBJ databases">
        <title>Cercospora kikuchii MAFF 305040 whole genome shotgun sequence.</title>
        <authorList>
            <person name="Kashiwa T."/>
            <person name="Suzuki T."/>
        </authorList>
    </citation>
    <scope>NUCLEOTIDE SEQUENCE [LARGE SCALE GENOMIC DNA]</scope>
    <source>
        <strain evidence="1 2">MAFF 305040</strain>
    </source>
</reference>
<dbReference type="RefSeq" id="XP_044662790.1">
    <property type="nucleotide sequence ID" value="XM_044806855.1"/>
</dbReference>
<sequence>MAFVISKYEGKESCSAADVDISALLETYASKANDETDGDLGIVFPSLDSVVPTKRVRVGTEDRADPVAAVESEHARSEINGFGASDVPQRNLHLGSKNVDSEQSFETLPASAISRTPQRHSDSEVAYRAMLEFCQAMDNTCQPMDRTLDTSLPNAMCEDPTRWFMDHVDWRTSLENFPDYALEPLWPLASAEDECFRDAADYPVMDPRTLR</sequence>
<evidence type="ECO:0000313" key="2">
    <source>
        <dbReference type="Proteomes" id="UP000825890"/>
    </source>
</evidence>
<comment type="caution">
    <text evidence="1">The sequence shown here is derived from an EMBL/GenBank/DDBJ whole genome shotgun (WGS) entry which is preliminary data.</text>
</comment>
<dbReference type="AlphaFoldDB" id="A0A9P3FI07"/>
<name>A0A9P3FI07_9PEZI</name>
<dbReference type="EMBL" id="BOLY01000008">
    <property type="protein sequence ID" value="GIZ48303.1"/>
    <property type="molecule type" value="Genomic_DNA"/>
</dbReference>